<proteinExistence type="inferred from homology"/>
<sequence>MRQYESLSVRKAKKSESIASYNKKDTSLSRFSSRENKAKGFKIDKWNDEEKLQLGEKRVLHKAVSEKKKIPTLLRRVHTKPHGSAGRPATLTRNEERCGSMNRGSPKGCNVYRAQTMTKSVGRSSNAKRIEISAPPGVITKLSQKKKGTLKKSATCELQGDAKNGNKQQVQMGSENPRENYHMEVLNKTECSQKYPPNVLTANIRGAKGITFQNAQIPAWASKTNESDKITGTRANRANRANSVTYKFAEFAKGMEKAAPKNSYSKYLEAIFRPPQMASLSYRAEEHFTKHGLSSSSDANGRGEPGAKHERRGSHVEGASPNKLISHFAHHHHAQVHPQNHSFVENSRENYARGGDNPFASRKDKSGYIPMWDINSHKIISTDFLLKEKGKRSLTERKNNQHTQKEITAKEHLPSSVSEKEDAKFRAYKANTADLGMKKKSPKPEMHINALPPNETTPLEAPVKKVQNFEHEKGGLKKDHPFSHTLSSTNYHPINCANRSNYNETRLCENRSFTDIMFRGGTKKEGNLNADGGGPSKANYKLEEPTMVNHTNGGNNANCVEQPKWVNIPYIQKRSSHNNGDIIHANGSTQIGTSLQSDNNPPFTYNNLTHDISNHKLPRRNGNVHLRSVTNTNECFKRSAMDEDKQSRNYLSESKWQSGYMWTDVSGRQGGARPEVHHFSRGDQIRSNLTAELVSHGGGPSTVETRRDLLATAACRPSESPCLSGSSAGLPNLSRPNLTSPNLNRPNLSNPNMSSPNLANPSLAHLHPSQRSHPEYASGIPHLFDLSKMALKENLPICSTKMTKAIPGGPPQISRADEVSQHTYSVLSGPINTTTNSLQAFKKIYIDHSMSEIKHVDGYVLRERGPNVDSGVSTCISQGSATTVEKMGMERFLKCDQKATSLKNEKMLSEMPAGECVPSMKGYFPNRVLPDLGGKSRQLSGHLYVEGLPTKPTFVGDPSVDGPPADNPKRIDMAVHPNGTLNNFAVKNKQGQKSHDENVNTVKQAPRQGQLTSDPLYNPPLRNQFMSASNTRVMPNGPVRHNSNVFFPPPACRGVPKNPLGNNASFSISGIAKDGAVAGGSFESKAGKGPRPSSTVKAAPEKYLTNVRTMLSSKRVDGAAPISGKQVDGATLPLLSNSTDRSALQNHPPGKTQSRARGNPQEGATPPCEAGTTLTDLNATKEIPNRSGLPVCKSISNSDIYNYLRNKHPKDLAHFHRTVSYRNQSLKKEKSLTVVSQKGGANAVSSSIAKAKLLDGANAVSSLSAKAKFLEDAKTREQLLDAAFEADSKHTVKKAVVIGCNYMREAEGERLYGAVNDAYIFSRVLVKYFDFKPENVLLLTDSLPSNAYIHDDFDINKKKYIRQGASQNRTKEEERKKKKNLFHLFNTSSIGGYQKNGADREKCNSCKNFAIKNVDISSEGINLQLWPTRINILKAVNWLVRDSVPLGSYVFYFAGKSVQVDNMSGWEGEGYDEAFLCSDPFNRVQEQNVLTAIQLKDLLLSINASAQMTIVLDCSGCQTILDPAGTENSLSYIKGCKQKGIWPITNPTNKVHKAIYDVTIMNNASMKKYFCKSRYHQMIEVESTAAMIDPLLQSISSLPIAPKAYCFCAATWEQISIEGLFPLMEFARVTQIKGVDTVDHTGGNKKGCKKKGGGEGQTGGEVPHQPGEHSAKKSAYEKNFSFSLNVVKMFFNSSGAAGSSGNERARGASSLGGPQENAHMGESGKSGKSGEHGEQGNHGNHSDRSEDAAYSEEEEENDCLLVSHGVFTYCLVEAIIEFKDSQLKSNILERKNQPLLPMTLKNLIMLVQKKVENVKNEKLKKLNQKPEFTIHPGANANSTNYFVHYCKNIQFQNYKFNFINSDLSPFLNVNKAWEEIHRNTLRSRKSLSVTSTLINSASSKYFSETNGQMKSCYSMRY</sequence>
<feature type="region of interest" description="Disordered" evidence="2">
    <location>
        <begin position="1082"/>
        <end position="1101"/>
    </location>
</feature>
<dbReference type="EMBL" id="KQ234373">
    <property type="protein sequence ID" value="KMZ78254.1"/>
    <property type="molecule type" value="Genomic_DNA"/>
</dbReference>
<gene>
    <name evidence="3" type="ORF">PVIIG_02253</name>
</gene>
<dbReference type="PANTHER" id="PTHR48104:SF30">
    <property type="entry name" value="METACASPASE-1"/>
    <property type="match status" value="1"/>
</dbReference>
<evidence type="ECO:0008006" key="5">
    <source>
        <dbReference type="Google" id="ProtNLM"/>
    </source>
</evidence>
<reference evidence="3 4" key="1">
    <citation type="submission" date="2011-08" db="EMBL/GenBank/DDBJ databases">
        <title>The Genome Sequence of Plasmodium vivax India VII.</title>
        <authorList>
            <consortium name="The Broad Institute Genome Sequencing Platform"/>
            <consortium name="The Broad Institute Genome Sequencing Center for Infectious Disease"/>
            <person name="Neafsey D."/>
            <person name="Carlton J."/>
            <person name="Barnwell J."/>
            <person name="Collins W."/>
            <person name="Escalante A."/>
            <person name="Mullikin J."/>
            <person name="Saul A."/>
            <person name="Guigo R."/>
            <person name="Camara F."/>
            <person name="Young S.K."/>
            <person name="Zeng Q."/>
            <person name="Gargeya S."/>
            <person name="Fitzgerald M."/>
            <person name="Haas B."/>
            <person name="Abouelleil A."/>
            <person name="Alvarado L."/>
            <person name="Arachchi H.M."/>
            <person name="Berlin A."/>
            <person name="Brown A."/>
            <person name="Chapman S.B."/>
            <person name="Chen Z."/>
            <person name="Dunbar C."/>
            <person name="Freedman E."/>
            <person name="Gearin G."/>
            <person name="Gellesch M."/>
            <person name="Goldberg J."/>
            <person name="Griggs A."/>
            <person name="Gujja S."/>
            <person name="Heiman D."/>
            <person name="Howarth C."/>
            <person name="Larson L."/>
            <person name="Lui A."/>
            <person name="MacDonald P.J.P."/>
            <person name="Montmayeur A."/>
            <person name="Murphy C."/>
            <person name="Neiman D."/>
            <person name="Pearson M."/>
            <person name="Priest M."/>
            <person name="Roberts A."/>
            <person name="Saif S."/>
            <person name="Shea T."/>
            <person name="Shenoy N."/>
            <person name="Sisk P."/>
            <person name="Stolte C."/>
            <person name="Sykes S."/>
            <person name="Wortman J."/>
            <person name="Nusbaum C."/>
            <person name="Birren B."/>
        </authorList>
    </citation>
    <scope>NUCLEOTIDE SEQUENCE [LARGE SCALE GENOMIC DNA]</scope>
    <source>
        <strain evidence="3 4">India VII</strain>
    </source>
</reference>
<dbReference type="Proteomes" id="UP000053562">
    <property type="component" value="Unassembled WGS sequence"/>
</dbReference>
<organism evidence="3 4">
    <name type="scientific">Plasmodium vivax India VII</name>
    <dbReference type="NCBI Taxonomy" id="1077284"/>
    <lineage>
        <taxon>Eukaryota</taxon>
        <taxon>Sar</taxon>
        <taxon>Alveolata</taxon>
        <taxon>Apicomplexa</taxon>
        <taxon>Aconoidasida</taxon>
        <taxon>Haemosporida</taxon>
        <taxon>Plasmodiidae</taxon>
        <taxon>Plasmodium</taxon>
        <taxon>Plasmodium (Plasmodium)</taxon>
    </lineage>
</organism>
<dbReference type="GO" id="GO:0006508">
    <property type="term" value="P:proteolysis"/>
    <property type="evidence" value="ECO:0007669"/>
    <property type="project" value="TreeGrafter"/>
</dbReference>
<feature type="region of interest" description="Disordered" evidence="2">
    <location>
        <begin position="716"/>
        <end position="774"/>
    </location>
</feature>
<name>A0A0J9S674_PLAVI</name>
<feature type="compositionally biased region" description="Polar residues" evidence="2">
    <location>
        <begin position="1134"/>
        <end position="1156"/>
    </location>
</feature>
<dbReference type="Gene3D" id="3.40.50.12660">
    <property type="match status" value="2"/>
</dbReference>
<feature type="region of interest" description="Disordered" evidence="2">
    <location>
        <begin position="289"/>
        <end position="319"/>
    </location>
</feature>
<comment type="similarity">
    <text evidence="1">Belongs to the peptidase C14B family.</text>
</comment>
<dbReference type="GO" id="GO:0005737">
    <property type="term" value="C:cytoplasm"/>
    <property type="evidence" value="ECO:0007669"/>
    <property type="project" value="TreeGrafter"/>
</dbReference>
<feature type="region of interest" description="Disordered" evidence="2">
    <location>
        <begin position="1120"/>
        <end position="1172"/>
    </location>
</feature>
<feature type="compositionally biased region" description="Basic and acidic residues" evidence="2">
    <location>
        <begin position="22"/>
        <end position="36"/>
    </location>
</feature>
<accession>A0A0J9S674</accession>
<dbReference type="PANTHER" id="PTHR48104">
    <property type="entry name" value="METACASPASE-4"/>
    <property type="match status" value="1"/>
</dbReference>
<dbReference type="InterPro" id="IPR050452">
    <property type="entry name" value="Metacaspase"/>
</dbReference>
<feature type="region of interest" description="Disordered" evidence="2">
    <location>
        <begin position="1"/>
        <end position="36"/>
    </location>
</feature>
<dbReference type="GO" id="GO:0004197">
    <property type="term" value="F:cysteine-type endopeptidase activity"/>
    <property type="evidence" value="ECO:0007669"/>
    <property type="project" value="TreeGrafter"/>
</dbReference>
<feature type="compositionally biased region" description="Basic and acidic residues" evidence="2">
    <location>
        <begin position="1728"/>
        <end position="1747"/>
    </location>
</feature>
<feature type="region of interest" description="Disordered" evidence="2">
    <location>
        <begin position="1696"/>
        <end position="1753"/>
    </location>
</feature>
<feature type="region of interest" description="Disordered" evidence="2">
    <location>
        <begin position="436"/>
        <end position="458"/>
    </location>
</feature>
<evidence type="ECO:0000256" key="2">
    <source>
        <dbReference type="SAM" id="MobiDB-lite"/>
    </source>
</evidence>
<feature type="compositionally biased region" description="Low complexity" evidence="2">
    <location>
        <begin position="736"/>
        <end position="763"/>
    </location>
</feature>
<feature type="region of interest" description="Disordered" evidence="2">
    <location>
        <begin position="1637"/>
        <end position="1673"/>
    </location>
</feature>
<protein>
    <recommendedName>
        <fullName evidence="5">Metacaspase-like protein</fullName>
    </recommendedName>
</protein>
<dbReference type="OrthoDB" id="3223806at2759"/>
<evidence type="ECO:0000256" key="1">
    <source>
        <dbReference type="ARBA" id="ARBA00009005"/>
    </source>
</evidence>
<evidence type="ECO:0000313" key="3">
    <source>
        <dbReference type="EMBL" id="KMZ78254.1"/>
    </source>
</evidence>
<evidence type="ECO:0000313" key="4">
    <source>
        <dbReference type="Proteomes" id="UP000053562"/>
    </source>
</evidence>